<keyword evidence="3" id="KW-1185">Reference proteome</keyword>
<gene>
    <name evidence="2" type="ORF">glt_00907</name>
</gene>
<accession>M1NNR9</accession>
<organism evidence="2 3">
    <name type="scientific">Moumouvirus goulette</name>
    <dbReference type="NCBI Taxonomy" id="1247379"/>
    <lineage>
        <taxon>Viruses</taxon>
        <taxon>Varidnaviria</taxon>
        <taxon>Bamfordvirae</taxon>
        <taxon>Nucleocytoviricota</taxon>
        <taxon>Megaviricetes</taxon>
        <taxon>Imitervirales</taxon>
        <taxon>Mimiviridae</taxon>
        <taxon>Megamimivirinae</taxon>
        <taxon>Moumouvirus</taxon>
        <taxon>Moumouvirus goulettemassiliense</taxon>
    </lineage>
</organism>
<dbReference type="Pfam" id="PF01424">
    <property type="entry name" value="R3H"/>
    <property type="match status" value="1"/>
</dbReference>
<dbReference type="CDD" id="cd02325">
    <property type="entry name" value="R3H"/>
    <property type="match status" value="1"/>
</dbReference>
<feature type="domain" description="R3H" evidence="1">
    <location>
        <begin position="10"/>
        <end position="53"/>
    </location>
</feature>
<sequence length="152" mass="17685">MNEISDHILNLTSNAVQKINSGKEDKIKIQCRNSFERKFIHDFAEKNGISHRSIIDYTNFHKNMVEMCCQKNRHDKDKTCKISYIYLGYPITCCSTTKCVVYHTPYSFVELGNGYEKEIIGSIDSLPEDKNFFLSENIGYRYLSKYLKGKLS</sequence>
<dbReference type="GO" id="GO:0003676">
    <property type="term" value="F:nucleic acid binding"/>
    <property type="evidence" value="ECO:0007669"/>
    <property type="project" value="InterPro"/>
</dbReference>
<protein>
    <recommendedName>
        <fullName evidence="1">R3H domain-containing protein</fullName>
    </recommendedName>
</protein>
<name>M1NNR9_9VIRU</name>
<reference evidence="2 3" key="1">
    <citation type="submission" date="2012-10" db="EMBL/GenBank/DDBJ databases">
        <title>Complete genome sequence of Moumouvirus goulette.</title>
        <authorList>
            <person name="Fournous G."/>
            <person name="Bougalmi M."/>
            <person name="Colson P."/>
        </authorList>
    </citation>
    <scope>NUCLEOTIDE SEQUENCE [LARGE SCALE GENOMIC DNA]</scope>
</reference>
<dbReference type="Proteomes" id="UP000241071">
    <property type="component" value="Segment"/>
</dbReference>
<proteinExistence type="predicted"/>
<evidence type="ECO:0000259" key="1">
    <source>
        <dbReference type="Pfam" id="PF01424"/>
    </source>
</evidence>
<evidence type="ECO:0000313" key="2">
    <source>
        <dbReference type="EMBL" id="AGF85710.1"/>
    </source>
</evidence>
<dbReference type="InterPro" id="IPR001374">
    <property type="entry name" value="R3H_dom"/>
</dbReference>
<dbReference type="EMBL" id="KC008572">
    <property type="protein sequence ID" value="AGF85710.1"/>
    <property type="molecule type" value="Genomic_DNA"/>
</dbReference>
<evidence type="ECO:0000313" key="3">
    <source>
        <dbReference type="Proteomes" id="UP000241071"/>
    </source>
</evidence>